<keyword evidence="1" id="KW-0812">Transmembrane</keyword>
<accession>A0A508T3T8</accession>
<evidence type="ECO:0000256" key="1">
    <source>
        <dbReference type="SAM" id="Phobius"/>
    </source>
</evidence>
<keyword evidence="3" id="KW-1185">Reference proteome</keyword>
<dbReference type="AlphaFoldDB" id="A0A508T3T8"/>
<sequence>MPRDDADQTKKDPKRRDFLILSLCCIAACVAVRAPSVFDEIKVPLIDLKLKLNAGYLLVFGPLLIVLVILAIHFLREDMPRTRGKKDLKNGLFRAIPPLGAAFLSLQFFLLLTPKGECNTFQRSRLLFEWLHAFQPEYCMYLPAETQEHMPWLFEPPMLQAWMQIVLPLIALAVAVKDWRTLAG</sequence>
<gene>
    <name evidence="2" type="ORF">CI1B_23640</name>
</gene>
<reference evidence="2" key="1">
    <citation type="submission" date="2019-02" db="EMBL/GenBank/DDBJ databases">
        <authorList>
            <person name="Pothier F.J."/>
        </authorList>
    </citation>
    <scope>NUCLEOTIDE SEQUENCE</scope>
    <source>
        <strain evidence="2">CI-1B</strain>
    </source>
</reference>
<dbReference type="EMBL" id="CAADFC020000008">
    <property type="protein sequence ID" value="VIO68801.1"/>
    <property type="molecule type" value="Genomic_DNA"/>
</dbReference>
<evidence type="ECO:0000313" key="3">
    <source>
        <dbReference type="Proteomes" id="UP000328092"/>
    </source>
</evidence>
<keyword evidence="1" id="KW-1133">Transmembrane helix</keyword>
<keyword evidence="1" id="KW-0472">Membrane</keyword>
<dbReference type="Proteomes" id="UP000328092">
    <property type="component" value="Unassembled WGS sequence"/>
</dbReference>
<feature type="transmembrane region" description="Helical" evidence="1">
    <location>
        <begin position="95"/>
        <end position="113"/>
    </location>
</feature>
<name>A0A508T3T8_9BRAD</name>
<proteinExistence type="predicted"/>
<organism evidence="2 3">
    <name type="scientific">Bradyrhizobium ivorense</name>
    <dbReference type="NCBI Taxonomy" id="2511166"/>
    <lineage>
        <taxon>Bacteria</taxon>
        <taxon>Pseudomonadati</taxon>
        <taxon>Pseudomonadota</taxon>
        <taxon>Alphaproteobacteria</taxon>
        <taxon>Hyphomicrobiales</taxon>
        <taxon>Nitrobacteraceae</taxon>
        <taxon>Bradyrhizobium</taxon>
    </lineage>
</organism>
<feature type="transmembrane region" description="Helical" evidence="1">
    <location>
        <begin position="159"/>
        <end position="176"/>
    </location>
</feature>
<comment type="caution">
    <text evidence="2">The sequence shown here is derived from an EMBL/GenBank/DDBJ whole genome shotgun (WGS) entry which is preliminary data.</text>
</comment>
<protein>
    <submittedName>
        <fullName evidence="2">Uncharacterized protein</fullName>
    </submittedName>
</protein>
<feature type="transmembrane region" description="Helical" evidence="1">
    <location>
        <begin position="18"/>
        <end position="34"/>
    </location>
</feature>
<feature type="transmembrane region" description="Helical" evidence="1">
    <location>
        <begin position="54"/>
        <end position="75"/>
    </location>
</feature>
<evidence type="ECO:0000313" key="2">
    <source>
        <dbReference type="EMBL" id="VIO68801.1"/>
    </source>
</evidence>